<feature type="domain" description="Rhodopsin" evidence="7">
    <location>
        <begin position="46"/>
        <end position="277"/>
    </location>
</feature>
<dbReference type="GO" id="GO:0016020">
    <property type="term" value="C:membrane"/>
    <property type="evidence" value="ECO:0007669"/>
    <property type="project" value="UniProtKB-SubCell"/>
</dbReference>
<comment type="similarity">
    <text evidence="5">Belongs to the SAT4 family.</text>
</comment>
<evidence type="ECO:0000256" key="4">
    <source>
        <dbReference type="ARBA" id="ARBA00023136"/>
    </source>
</evidence>
<evidence type="ECO:0000313" key="8">
    <source>
        <dbReference type="EMBL" id="KAF2665031.1"/>
    </source>
</evidence>
<proteinExistence type="inferred from homology"/>
<organism evidence="8 9">
    <name type="scientific">Microthyrium microscopicum</name>
    <dbReference type="NCBI Taxonomy" id="703497"/>
    <lineage>
        <taxon>Eukaryota</taxon>
        <taxon>Fungi</taxon>
        <taxon>Dikarya</taxon>
        <taxon>Ascomycota</taxon>
        <taxon>Pezizomycotina</taxon>
        <taxon>Dothideomycetes</taxon>
        <taxon>Dothideomycetes incertae sedis</taxon>
        <taxon>Microthyriales</taxon>
        <taxon>Microthyriaceae</taxon>
        <taxon>Microthyrium</taxon>
    </lineage>
</organism>
<feature type="transmembrane region" description="Helical" evidence="6">
    <location>
        <begin position="111"/>
        <end position="131"/>
    </location>
</feature>
<gene>
    <name evidence="8" type="ORF">BT63DRAFT_378584</name>
</gene>
<keyword evidence="9" id="KW-1185">Reference proteome</keyword>
<dbReference type="Pfam" id="PF20684">
    <property type="entry name" value="Fung_rhodopsin"/>
    <property type="match status" value="1"/>
</dbReference>
<evidence type="ECO:0000256" key="3">
    <source>
        <dbReference type="ARBA" id="ARBA00022989"/>
    </source>
</evidence>
<evidence type="ECO:0000256" key="1">
    <source>
        <dbReference type="ARBA" id="ARBA00004141"/>
    </source>
</evidence>
<keyword evidence="2 6" id="KW-0812">Transmembrane</keyword>
<evidence type="ECO:0000313" key="9">
    <source>
        <dbReference type="Proteomes" id="UP000799302"/>
    </source>
</evidence>
<comment type="subcellular location">
    <subcellularLocation>
        <location evidence="1">Membrane</location>
        <topology evidence="1">Multi-pass membrane protein</topology>
    </subcellularLocation>
</comment>
<feature type="transmembrane region" description="Helical" evidence="6">
    <location>
        <begin position="62"/>
        <end position="82"/>
    </location>
</feature>
<evidence type="ECO:0000259" key="7">
    <source>
        <dbReference type="Pfam" id="PF20684"/>
    </source>
</evidence>
<reference evidence="8" key="1">
    <citation type="journal article" date="2020" name="Stud. Mycol.">
        <title>101 Dothideomycetes genomes: a test case for predicting lifestyles and emergence of pathogens.</title>
        <authorList>
            <person name="Haridas S."/>
            <person name="Albert R."/>
            <person name="Binder M."/>
            <person name="Bloem J."/>
            <person name="Labutti K."/>
            <person name="Salamov A."/>
            <person name="Andreopoulos B."/>
            <person name="Baker S."/>
            <person name="Barry K."/>
            <person name="Bills G."/>
            <person name="Bluhm B."/>
            <person name="Cannon C."/>
            <person name="Castanera R."/>
            <person name="Culley D."/>
            <person name="Daum C."/>
            <person name="Ezra D."/>
            <person name="Gonzalez J."/>
            <person name="Henrissat B."/>
            <person name="Kuo A."/>
            <person name="Liang C."/>
            <person name="Lipzen A."/>
            <person name="Lutzoni F."/>
            <person name="Magnuson J."/>
            <person name="Mondo S."/>
            <person name="Nolan M."/>
            <person name="Ohm R."/>
            <person name="Pangilinan J."/>
            <person name="Park H.-J."/>
            <person name="Ramirez L."/>
            <person name="Alfaro M."/>
            <person name="Sun H."/>
            <person name="Tritt A."/>
            <person name="Yoshinaga Y."/>
            <person name="Zwiers L.-H."/>
            <person name="Turgeon B."/>
            <person name="Goodwin S."/>
            <person name="Spatafora J."/>
            <person name="Crous P."/>
            <person name="Grigoriev I."/>
        </authorList>
    </citation>
    <scope>NUCLEOTIDE SEQUENCE</scope>
    <source>
        <strain evidence="8">CBS 115976</strain>
    </source>
</reference>
<protein>
    <recommendedName>
        <fullName evidence="7">Rhodopsin domain-containing protein</fullName>
    </recommendedName>
</protein>
<sequence>MSLSIIPLKVLESWPAPNYKDPPERGDELVIISAILSGIACAFLILRLYTRAIKRTFGLDDALIVIAWITTMGLIAVIDYAYKRWRFNRHVWDIEQKYWTGAAKFAIPAKALFSAASGFVRASILILYLRILGRSNVKWIRWALHFCIVVNVLALIVVFFMSVFTCIPLRAYWTLIPIPGAKCLYDGYVGLAASIFNNILDLVVTILPFPIVSKLNLPSKNRIALFFLFGLGFVATAAGCVRTYYVWYGFFVSYDQTWNCYPLLITAAVELNIGIVSKD</sequence>
<dbReference type="PANTHER" id="PTHR33048:SF129">
    <property type="entry name" value="INTEGRAL MEMBRANE PROTEIN-RELATED"/>
    <property type="match status" value="1"/>
</dbReference>
<name>A0A6A6U0B5_9PEZI</name>
<dbReference type="EMBL" id="MU004241">
    <property type="protein sequence ID" value="KAF2665031.1"/>
    <property type="molecule type" value="Genomic_DNA"/>
</dbReference>
<dbReference type="Proteomes" id="UP000799302">
    <property type="component" value="Unassembled WGS sequence"/>
</dbReference>
<evidence type="ECO:0000256" key="2">
    <source>
        <dbReference type="ARBA" id="ARBA00022692"/>
    </source>
</evidence>
<keyword evidence="3 6" id="KW-1133">Transmembrane helix</keyword>
<feature type="transmembrane region" description="Helical" evidence="6">
    <location>
        <begin position="223"/>
        <end position="245"/>
    </location>
</feature>
<dbReference type="InterPro" id="IPR049326">
    <property type="entry name" value="Rhodopsin_dom_fungi"/>
</dbReference>
<feature type="transmembrane region" description="Helical" evidence="6">
    <location>
        <begin position="143"/>
        <end position="171"/>
    </location>
</feature>
<dbReference type="PANTHER" id="PTHR33048">
    <property type="entry name" value="PTH11-LIKE INTEGRAL MEMBRANE PROTEIN (AFU_ORTHOLOGUE AFUA_5G11245)"/>
    <property type="match status" value="1"/>
</dbReference>
<keyword evidence="4 6" id="KW-0472">Membrane</keyword>
<evidence type="ECO:0000256" key="5">
    <source>
        <dbReference type="ARBA" id="ARBA00038359"/>
    </source>
</evidence>
<dbReference type="OrthoDB" id="4525788at2759"/>
<accession>A0A6A6U0B5</accession>
<feature type="transmembrane region" description="Helical" evidence="6">
    <location>
        <begin position="191"/>
        <end position="211"/>
    </location>
</feature>
<dbReference type="AlphaFoldDB" id="A0A6A6U0B5"/>
<feature type="transmembrane region" description="Helical" evidence="6">
    <location>
        <begin position="29"/>
        <end position="50"/>
    </location>
</feature>
<dbReference type="InterPro" id="IPR052337">
    <property type="entry name" value="SAT4-like"/>
</dbReference>
<evidence type="ECO:0000256" key="6">
    <source>
        <dbReference type="SAM" id="Phobius"/>
    </source>
</evidence>